<organism evidence="2 3">
    <name type="scientific">Intestinimonas butyriciproducens</name>
    <dbReference type="NCBI Taxonomy" id="1297617"/>
    <lineage>
        <taxon>Bacteria</taxon>
        <taxon>Bacillati</taxon>
        <taxon>Bacillota</taxon>
        <taxon>Clostridia</taxon>
        <taxon>Eubacteriales</taxon>
        <taxon>Intestinimonas</taxon>
    </lineage>
</organism>
<evidence type="ECO:0000313" key="3">
    <source>
        <dbReference type="Proteomes" id="UP000245778"/>
    </source>
</evidence>
<sequence>MKLSKYAALVRREGLCSVFRVHNDGVWLGCKGAIYRAGELPEFSGREQTRAILSLDDKQMDKVYLREYDCEETRDVIGYNLRDYDPGEQATKPVAMVAAVKGIYASALRTNDGELIFYDDNYLAPLSDVLKDSDYLEMTVRRLPSGTRYIAVKDGFSILAVILPLQIISEKFLAELQEFEALCAEQLFRQRARAEAGEAAEIAEGEAEPEQVEMEDMADGE</sequence>
<evidence type="ECO:0000256" key="1">
    <source>
        <dbReference type="SAM" id="MobiDB-lite"/>
    </source>
</evidence>
<dbReference type="GeneID" id="93228134"/>
<feature type="region of interest" description="Disordered" evidence="1">
    <location>
        <begin position="199"/>
        <end position="221"/>
    </location>
</feature>
<dbReference type="OrthoDB" id="2082234at2"/>
<evidence type="ECO:0000313" key="2">
    <source>
        <dbReference type="EMBL" id="PVY59616.1"/>
    </source>
</evidence>
<comment type="caution">
    <text evidence="2">The sequence shown here is derived from an EMBL/GenBank/DDBJ whole genome shotgun (WGS) entry which is preliminary data.</text>
</comment>
<dbReference type="RefSeq" id="WP_116721378.1">
    <property type="nucleotide sequence ID" value="NZ_CP011524.1"/>
</dbReference>
<gene>
    <name evidence="2" type="ORF">C7373_101130</name>
</gene>
<dbReference type="Proteomes" id="UP000245778">
    <property type="component" value="Unassembled WGS sequence"/>
</dbReference>
<accession>A0A2U1CFC7</accession>
<name>A0A2U1CFC7_9FIRM</name>
<feature type="compositionally biased region" description="Acidic residues" evidence="1">
    <location>
        <begin position="201"/>
        <end position="221"/>
    </location>
</feature>
<dbReference type="EMBL" id="QEKK01000001">
    <property type="protein sequence ID" value="PVY59616.1"/>
    <property type="molecule type" value="Genomic_DNA"/>
</dbReference>
<reference evidence="2 3" key="1">
    <citation type="submission" date="2018-04" db="EMBL/GenBank/DDBJ databases">
        <title>Genomic Encyclopedia of Type Strains, Phase IV (KMG-IV): sequencing the most valuable type-strain genomes for metagenomic binning, comparative biology and taxonomic classification.</title>
        <authorList>
            <person name="Goeker M."/>
        </authorList>
    </citation>
    <scope>NUCLEOTIDE SEQUENCE [LARGE SCALE GENOMIC DNA]</scope>
    <source>
        <strain evidence="2 3">DSM 26588</strain>
    </source>
</reference>
<proteinExistence type="predicted"/>
<dbReference type="AlphaFoldDB" id="A0A2U1CFC7"/>
<protein>
    <submittedName>
        <fullName evidence="2">Uncharacterized protein</fullName>
    </submittedName>
</protein>